<dbReference type="RefSeq" id="WP_003742404.1">
    <property type="nucleotide sequence ID" value="NZ_ACDX02000006.1"/>
</dbReference>
<comment type="caution">
    <text evidence="1">The sequence shown here is derived from an EMBL/GenBank/DDBJ whole genome shotgun (WGS) entry which is preliminary data.</text>
</comment>
<protein>
    <submittedName>
        <fullName evidence="1">Uncharacterized protein</fullName>
    </submittedName>
</protein>
<name>D2ZVY3_NEIM2</name>
<dbReference type="EMBL" id="ACDX02000006">
    <property type="protein sequence ID" value="EFC88728.1"/>
    <property type="molecule type" value="Genomic_DNA"/>
</dbReference>
<organism evidence="1 2">
    <name type="scientific">Neisseria mucosa (strain ATCC 25996 / DSM 4631 / NCTC 10774 / M26)</name>
    <dbReference type="NCBI Taxonomy" id="546266"/>
    <lineage>
        <taxon>Bacteria</taxon>
        <taxon>Pseudomonadati</taxon>
        <taxon>Pseudomonadota</taxon>
        <taxon>Betaproteobacteria</taxon>
        <taxon>Neisseriales</taxon>
        <taxon>Neisseriaceae</taxon>
        <taxon>Neisseria</taxon>
    </lineage>
</organism>
<dbReference type="Proteomes" id="UP000003344">
    <property type="component" value="Unassembled WGS sequence"/>
</dbReference>
<evidence type="ECO:0000313" key="2">
    <source>
        <dbReference type="Proteomes" id="UP000003344"/>
    </source>
</evidence>
<evidence type="ECO:0000313" key="1">
    <source>
        <dbReference type="EMBL" id="EFC88728.1"/>
    </source>
</evidence>
<proteinExistence type="predicted"/>
<gene>
    <name evidence="1" type="ORF">NEIMUCOT_04777</name>
</gene>
<sequence>MPPFFKRVTLPPRLFSDDVSLQPRRCRHCADSQAVSVIAPL</sequence>
<dbReference type="AlphaFoldDB" id="D2ZVY3"/>
<reference evidence="1 2" key="1">
    <citation type="submission" date="2009-10" db="EMBL/GenBank/DDBJ databases">
        <authorList>
            <person name="Weinstock G."/>
            <person name="Sodergren E."/>
            <person name="Clifton S."/>
            <person name="Fulton L."/>
            <person name="Fulton B."/>
            <person name="Courtney L."/>
            <person name="Fronick C."/>
            <person name="Harrison M."/>
            <person name="Strong C."/>
            <person name="Farmer C."/>
            <person name="Delahaunty K."/>
            <person name="Markovic C."/>
            <person name="Hall O."/>
            <person name="Minx P."/>
            <person name="Tomlinson C."/>
            <person name="Mitreva M."/>
            <person name="Nelson J."/>
            <person name="Hou S."/>
            <person name="Wollam A."/>
            <person name="Pepin K.H."/>
            <person name="Johnson M."/>
            <person name="Bhonagiri V."/>
            <person name="Nash W.E."/>
            <person name="Warren W."/>
            <person name="Chinwalla A."/>
            <person name="Mardis E.R."/>
            <person name="Wilson R.K."/>
        </authorList>
    </citation>
    <scope>NUCLEOTIDE SEQUENCE [LARGE SCALE GENOMIC DNA]</scope>
    <source>
        <strain evidence="2">ATCC 25996 / DSM 4631 / NCTC 10774 / M26</strain>
    </source>
</reference>
<accession>D2ZVY3</accession>
<dbReference type="STRING" id="546266.NEIMUCOT_04777"/>